<dbReference type="PANTHER" id="PTHR34132">
    <property type="entry name" value="EMB|CAB87627.1-RELATED"/>
    <property type="match status" value="1"/>
</dbReference>
<evidence type="ECO:0000256" key="2">
    <source>
        <dbReference type="SAM" id="SignalP"/>
    </source>
</evidence>
<comment type="caution">
    <text evidence="3">The sequence shown here is derived from an EMBL/GenBank/DDBJ whole genome shotgun (WGS) entry which is preliminary data.</text>
</comment>
<evidence type="ECO:0000256" key="1">
    <source>
        <dbReference type="SAM" id="MobiDB-lite"/>
    </source>
</evidence>
<feature type="chain" id="PRO_5043460317" evidence="2">
    <location>
        <begin position="17"/>
        <end position="99"/>
    </location>
</feature>
<dbReference type="AlphaFoldDB" id="A0AAV0N897"/>
<name>A0AAV0N897_9ROSI</name>
<accession>A0AAV0N897</accession>
<keyword evidence="2" id="KW-0732">Signal</keyword>
<dbReference type="PANTHER" id="PTHR34132:SF4">
    <property type="entry name" value="EXPRESSED PROTEIN"/>
    <property type="match status" value="1"/>
</dbReference>
<sequence>MCPLRIILVFLSATLAGFFLVRNLNSSQAPLPDDRGDSTHSSSTTRSSSFQLLQIRSAVESGFWTCVDMASGRYLWRHLTSSASKPCNSSNYLFHPSLR</sequence>
<keyword evidence="4" id="KW-1185">Reference proteome</keyword>
<protein>
    <submittedName>
        <fullName evidence="3">Uncharacterized protein</fullName>
    </submittedName>
</protein>
<dbReference type="Proteomes" id="UP001154282">
    <property type="component" value="Unassembled WGS sequence"/>
</dbReference>
<dbReference type="EMBL" id="CAMGYJ010000008">
    <property type="protein sequence ID" value="CAI0454647.1"/>
    <property type="molecule type" value="Genomic_DNA"/>
</dbReference>
<reference evidence="3" key="1">
    <citation type="submission" date="2022-08" db="EMBL/GenBank/DDBJ databases">
        <authorList>
            <person name="Gutierrez-Valencia J."/>
        </authorList>
    </citation>
    <scope>NUCLEOTIDE SEQUENCE</scope>
</reference>
<feature type="compositionally biased region" description="Low complexity" evidence="1">
    <location>
        <begin position="39"/>
        <end position="49"/>
    </location>
</feature>
<evidence type="ECO:0000313" key="3">
    <source>
        <dbReference type="EMBL" id="CAI0454647.1"/>
    </source>
</evidence>
<organism evidence="3 4">
    <name type="scientific">Linum tenue</name>
    <dbReference type="NCBI Taxonomy" id="586396"/>
    <lineage>
        <taxon>Eukaryota</taxon>
        <taxon>Viridiplantae</taxon>
        <taxon>Streptophyta</taxon>
        <taxon>Embryophyta</taxon>
        <taxon>Tracheophyta</taxon>
        <taxon>Spermatophyta</taxon>
        <taxon>Magnoliopsida</taxon>
        <taxon>eudicotyledons</taxon>
        <taxon>Gunneridae</taxon>
        <taxon>Pentapetalae</taxon>
        <taxon>rosids</taxon>
        <taxon>fabids</taxon>
        <taxon>Malpighiales</taxon>
        <taxon>Linaceae</taxon>
        <taxon>Linum</taxon>
    </lineage>
</organism>
<feature type="signal peptide" evidence="2">
    <location>
        <begin position="1"/>
        <end position="16"/>
    </location>
</feature>
<evidence type="ECO:0000313" key="4">
    <source>
        <dbReference type="Proteomes" id="UP001154282"/>
    </source>
</evidence>
<proteinExistence type="predicted"/>
<feature type="region of interest" description="Disordered" evidence="1">
    <location>
        <begin position="28"/>
        <end position="49"/>
    </location>
</feature>
<gene>
    <name evidence="3" type="ORF">LITE_LOCUS32055</name>
</gene>